<protein>
    <recommendedName>
        <fullName evidence="3">C2 NT-type domain-containing protein</fullName>
    </recommendedName>
</protein>
<name>A0AAW2LTF3_9LAMI</name>
<proteinExistence type="predicted"/>
<dbReference type="AlphaFoldDB" id="A0AAW2LTF3"/>
<accession>A0AAW2LTF3</accession>
<dbReference type="PANTHER" id="PTHR31182">
    <property type="entry name" value="C2 NT-TYPE DOMAIN-CONTAINING PROTEIN"/>
    <property type="match status" value="1"/>
</dbReference>
<evidence type="ECO:0000313" key="2">
    <source>
        <dbReference type="EMBL" id="KAL0322098.1"/>
    </source>
</evidence>
<feature type="region of interest" description="Disordered" evidence="1">
    <location>
        <begin position="275"/>
        <end position="294"/>
    </location>
</feature>
<dbReference type="EMBL" id="JACGWM010000016">
    <property type="protein sequence ID" value="KAL0322098.1"/>
    <property type="molecule type" value="Genomic_DNA"/>
</dbReference>
<evidence type="ECO:0008006" key="3">
    <source>
        <dbReference type="Google" id="ProtNLM"/>
    </source>
</evidence>
<reference evidence="2" key="2">
    <citation type="journal article" date="2024" name="Plant">
        <title>Genomic evolution and insights into agronomic trait innovations of Sesamum species.</title>
        <authorList>
            <person name="Miao H."/>
            <person name="Wang L."/>
            <person name="Qu L."/>
            <person name="Liu H."/>
            <person name="Sun Y."/>
            <person name="Le M."/>
            <person name="Wang Q."/>
            <person name="Wei S."/>
            <person name="Zheng Y."/>
            <person name="Lin W."/>
            <person name="Duan Y."/>
            <person name="Cao H."/>
            <person name="Xiong S."/>
            <person name="Wang X."/>
            <person name="Wei L."/>
            <person name="Li C."/>
            <person name="Ma Q."/>
            <person name="Ju M."/>
            <person name="Zhao R."/>
            <person name="Li G."/>
            <person name="Mu C."/>
            <person name="Tian Q."/>
            <person name="Mei H."/>
            <person name="Zhang T."/>
            <person name="Gao T."/>
            <person name="Zhang H."/>
        </authorList>
    </citation>
    <scope>NUCLEOTIDE SEQUENCE</scope>
    <source>
        <strain evidence="2">KEN8</strain>
    </source>
</reference>
<sequence length="649" mass="73792">MVVKMMKWRPWPPLSSKKFEARITVHHLGDFASAAEKQDGEVDVPLTIPAPMVTAVFHFIEFISFCTQLSISLLELRNAEDPPEPTIPRPILYFPRSPCYGEMFSMEKEDISTRKASPIRVNIFKGLSALRSKKEEGSDGRSSDRSEDVEFNYVLDTDSLDDSDEGESEEVKQDSRVRKSFSYGTLAYANHAGVSIYSNTSSSEDEDWIYYSHRKSDGAHIYPGDIKTPVAEHSTQQNSKRRLLPWRKRKLSFKSPKVKGEPLLKKYYGEEGGDDIDFDRRQLSSSDESTQKTGEISAANQQYASEFGDDDFAVGIWEPKEIISRDGHMKLKTQVFFASIDQRSERAAGESACTALVAVIADWLQSNQDEMPIKSQLDSLIREGSLEWRNLCENETYGERFPDKHFDLETVLEAKVRPLSVVPEKSFIGFFHPEGLDDKGFDFLQGAMSFDNIWEEICRCASEMQPSSDPLVYIISWNDHFFVLKVEHDAYYIIDTLGERLYEGCNQAFILKFDRDTMIHQVANETQKSDDKPADDKAEQNRKIEVSTGKEVVAVNDSPGKNEEDSMIVCTGKESCKEYIKSFLAAIPIRELQVDLKKGLMSSTPLHHRLQIEFHYTQRLNPVEQHPTAEAVDDTQATLPLTQLEPDEL</sequence>
<dbReference type="PANTHER" id="PTHR31182:SF23">
    <property type="entry name" value="SPLICING FACTOR 3A SUBUNIT"/>
    <property type="match status" value="1"/>
</dbReference>
<evidence type="ECO:0000256" key="1">
    <source>
        <dbReference type="SAM" id="MobiDB-lite"/>
    </source>
</evidence>
<comment type="caution">
    <text evidence="2">The sequence shown here is derived from an EMBL/GenBank/DDBJ whole genome shotgun (WGS) entry which is preliminary data.</text>
</comment>
<gene>
    <name evidence="2" type="ORF">Scaly_2506200</name>
</gene>
<organism evidence="2">
    <name type="scientific">Sesamum calycinum</name>
    <dbReference type="NCBI Taxonomy" id="2727403"/>
    <lineage>
        <taxon>Eukaryota</taxon>
        <taxon>Viridiplantae</taxon>
        <taxon>Streptophyta</taxon>
        <taxon>Embryophyta</taxon>
        <taxon>Tracheophyta</taxon>
        <taxon>Spermatophyta</taxon>
        <taxon>Magnoliopsida</taxon>
        <taxon>eudicotyledons</taxon>
        <taxon>Gunneridae</taxon>
        <taxon>Pentapetalae</taxon>
        <taxon>asterids</taxon>
        <taxon>lamiids</taxon>
        <taxon>Lamiales</taxon>
        <taxon>Pedaliaceae</taxon>
        <taxon>Sesamum</taxon>
    </lineage>
</organism>
<feature type="compositionally biased region" description="Polar residues" evidence="1">
    <location>
        <begin position="283"/>
        <end position="294"/>
    </location>
</feature>
<feature type="region of interest" description="Disordered" evidence="1">
    <location>
        <begin position="629"/>
        <end position="649"/>
    </location>
</feature>
<reference evidence="2" key="1">
    <citation type="submission" date="2020-06" db="EMBL/GenBank/DDBJ databases">
        <authorList>
            <person name="Li T."/>
            <person name="Hu X."/>
            <person name="Zhang T."/>
            <person name="Song X."/>
            <person name="Zhang H."/>
            <person name="Dai N."/>
            <person name="Sheng W."/>
            <person name="Hou X."/>
            <person name="Wei L."/>
        </authorList>
    </citation>
    <scope>NUCLEOTIDE SEQUENCE</scope>
    <source>
        <strain evidence="2">KEN8</strain>
        <tissue evidence="2">Leaf</tissue>
    </source>
</reference>